<feature type="compositionally biased region" description="Polar residues" evidence="1">
    <location>
        <begin position="1"/>
        <end position="11"/>
    </location>
</feature>
<feature type="compositionally biased region" description="Polar residues" evidence="1">
    <location>
        <begin position="33"/>
        <end position="56"/>
    </location>
</feature>
<proteinExistence type="predicted"/>
<gene>
    <name evidence="2" type="ORF">L873DRAFT_1821906</name>
</gene>
<dbReference type="EMBL" id="ML120547">
    <property type="protein sequence ID" value="RPA89988.1"/>
    <property type="molecule type" value="Genomic_DNA"/>
</dbReference>
<name>A0A3N4IYY2_9PEZI</name>
<dbReference type="AlphaFoldDB" id="A0A3N4IYY2"/>
<sequence>MDSQASSTSSYKGKRKKKPRAPPDPATPPQGTRWTTVASESSLSPIFTRSQGPISL</sequence>
<evidence type="ECO:0000256" key="1">
    <source>
        <dbReference type="SAM" id="MobiDB-lite"/>
    </source>
</evidence>
<feature type="non-terminal residue" evidence="2">
    <location>
        <position position="56"/>
    </location>
</feature>
<evidence type="ECO:0000313" key="3">
    <source>
        <dbReference type="Proteomes" id="UP000276215"/>
    </source>
</evidence>
<accession>A0A3N4IYY2</accession>
<keyword evidence="3" id="KW-1185">Reference proteome</keyword>
<organism evidence="2 3">
    <name type="scientific">Choiromyces venosus 120613-1</name>
    <dbReference type="NCBI Taxonomy" id="1336337"/>
    <lineage>
        <taxon>Eukaryota</taxon>
        <taxon>Fungi</taxon>
        <taxon>Dikarya</taxon>
        <taxon>Ascomycota</taxon>
        <taxon>Pezizomycotina</taxon>
        <taxon>Pezizomycetes</taxon>
        <taxon>Pezizales</taxon>
        <taxon>Tuberaceae</taxon>
        <taxon>Choiromyces</taxon>
    </lineage>
</organism>
<dbReference type="Proteomes" id="UP000276215">
    <property type="component" value="Unassembled WGS sequence"/>
</dbReference>
<feature type="region of interest" description="Disordered" evidence="1">
    <location>
        <begin position="1"/>
        <end position="56"/>
    </location>
</feature>
<evidence type="ECO:0000313" key="2">
    <source>
        <dbReference type="EMBL" id="RPA89988.1"/>
    </source>
</evidence>
<reference evidence="2 3" key="1">
    <citation type="journal article" date="2018" name="Nat. Ecol. Evol.">
        <title>Pezizomycetes genomes reveal the molecular basis of ectomycorrhizal truffle lifestyle.</title>
        <authorList>
            <person name="Murat C."/>
            <person name="Payen T."/>
            <person name="Noel B."/>
            <person name="Kuo A."/>
            <person name="Morin E."/>
            <person name="Chen J."/>
            <person name="Kohler A."/>
            <person name="Krizsan K."/>
            <person name="Balestrini R."/>
            <person name="Da Silva C."/>
            <person name="Montanini B."/>
            <person name="Hainaut M."/>
            <person name="Levati E."/>
            <person name="Barry K.W."/>
            <person name="Belfiori B."/>
            <person name="Cichocki N."/>
            <person name="Clum A."/>
            <person name="Dockter R.B."/>
            <person name="Fauchery L."/>
            <person name="Guy J."/>
            <person name="Iotti M."/>
            <person name="Le Tacon F."/>
            <person name="Lindquist E.A."/>
            <person name="Lipzen A."/>
            <person name="Malagnac F."/>
            <person name="Mello A."/>
            <person name="Molinier V."/>
            <person name="Miyauchi S."/>
            <person name="Poulain J."/>
            <person name="Riccioni C."/>
            <person name="Rubini A."/>
            <person name="Sitrit Y."/>
            <person name="Splivallo R."/>
            <person name="Traeger S."/>
            <person name="Wang M."/>
            <person name="Zifcakova L."/>
            <person name="Wipf D."/>
            <person name="Zambonelli A."/>
            <person name="Paolocci F."/>
            <person name="Nowrousian M."/>
            <person name="Ottonello S."/>
            <person name="Baldrian P."/>
            <person name="Spatafora J.W."/>
            <person name="Henrissat B."/>
            <person name="Nagy L.G."/>
            <person name="Aury J.M."/>
            <person name="Wincker P."/>
            <person name="Grigoriev I.V."/>
            <person name="Bonfante P."/>
            <person name="Martin F.M."/>
        </authorList>
    </citation>
    <scope>NUCLEOTIDE SEQUENCE [LARGE SCALE GENOMIC DNA]</scope>
    <source>
        <strain evidence="2 3">120613-1</strain>
    </source>
</reference>
<protein>
    <submittedName>
        <fullName evidence="2">Uncharacterized protein</fullName>
    </submittedName>
</protein>